<gene>
    <name evidence="3" type="ORF">DXZ20_06055</name>
</gene>
<evidence type="ECO:0000259" key="2">
    <source>
        <dbReference type="SMART" id="SM00382"/>
    </source>
</evidence>
<reference evidence="3 4" key="1">
    <citation type="journal article" date="2020" name="Microb. Ecol.">
        <title>Ecogenomics of the Marine Benthic Filamentous Cyanobacterium Adonisia.</title>
        <authorList>
            <person name="Walter J.M."/>
            <person name="Coutinho F.H."/>
            <person name="Leomil L."/>
            <person name="Hargreaves P.I."/>
            <person name="Campeao M.E."/>
            <person name="Vieira V.V."/>
            <person name="Silva B.S."/>
            <person name="Fistarol G.O."/>
            <person name="Salomon P.S."/>
            <person name="Sawabe T."/>
            <person name="Mino S."/>
            <person name="Hosokawa M."/>
            <person name="Miyashita H."/>
            <person name="Maruyama F."/>
            <person name="van Verk M.C."/>
            <person name="Dutilh B.E."/>
            <person name="Thompson C.C."/>
            <person name="Thompson F.L."/>
        </authorList>
    </citation>
    <scope>NUCLEOTIDE SEQUENCE [LARGE SCALE GENOMIC DNA]</scope>
    <source>
        <strain evidence="3 4">CCMR0081</strain>
    </source>
</reference>
<sequence>MTSSTALQLARKGDTRAIEQLLTKALKPKHITAEVKRDRTCLQVCLTYTRSISSNQLVKYVQKGISKLKVEGIDIVEIEGKRPGEVRPLWKKKVSLQPSLQDQTLQYREPPKVKSSVEANINGNISGQVAVGNYILQIGEMHGGVVQLTQNTSRETPLRRPSPVFLRPRPFENMIGRQAEIRVAIRALQLKQPLEFYGPSGVGKTTLLRHLIYLPQVEKMASDGVVYLAANAFTYKDLLQSLFDVFHEPTDSYKPTETQIYQALQLFKAIVFIDDTRLAREELLQLINYAPACLFVTTSTERRLWGEGHSRTLSKLADREILALIEQTIGRPLSRSERESAVEIGRVLEGHPLSLLRVAAEIKGGQPLEVQLNQLHERQNADLTPLDISKEHLSSLSKADRRVLDILVVLNGIPATASTLTALSQVPNTLSALEHFVQNGIVQSDGDRYKISPEAEKALQYVVKPKACLEWLLPLAETWLKQQVDQPNQLIQEAPVFQRLLKVAFRWGLWSNVLWMSLYAEAAIAQAGYWDTWQQTLEWALKSAQQLNESAAEALAQHQLGVRALCLQEYTLAKLHLQEAIQIRLGLEDFIGAQVSTQALELLPVAVPQTGQMLAEGSGVLGLVKGAAAVLAGAAAVTGLVVSDVENPLFRTDTVSEGLDRVESVLPRSSTQENLPGVPPIEQVPSSEAATSQTGTVNETVDSDRVPELAQTPESVQSCLIGNWRESSDSLSRLMGSVFDTLGDDTLQLARATGYIEILFQEGTYLLKYQGVRVEFKANQSLNNSQLSDGIGLTIQLQVNGEYQEKPDKQLIIFSQDAVSAESSDNMLSFPSADNGQSEEVIDKMDTLSELTDSRPIPETSMADIPDPKQLTKEVETALKQLEKTTRVVYECVDDSLILKEQTRLNGKRIEVRRQFNRVSN</sequence>
<dbReference type="InterPro" id="IPR013317">
    <property type="entry name" value="DnaA_dom"/>
</dbReference>
<dbReference type="RefSeq" id="WP_163697033.1">
    <property type="nucleotide sequence ID" value="NZ_QXHD01000004.1"/>
</dbReference>
<feature type="domain" description="AAA+ ATPase" evidence="2">
    <location>
        <begin position="190"/>
        <end position="335"/>
    </location>
</feature>
<dbReference type="Proteomes" id="UP000481033">
    <property type="component" value="Unassembled WGS sequence"/>
</dbReference>
<organism evidence="3 4">
    <name type="scientific">Adonisia turfae CCMR0081</name>
    <dbReference type="NCBI Taxonomy" id="2292702"/>
    <lineage>
        <taxon>Bacteria</taxon>
        <taxon>Bacillati</taxon>
        <taxon>Cyanobacteriota</taxon>
        <taxon>Adonisia</taxon>
        <taxon>Adonisia turfae</taxon>
    </lineage>
</organism>
<dbReference type="EMBL" id="QXHD01000004">
    <property type="protein sequence ID" value="NEZ55246.1"/>
    <property type="molecule type" value="Genomic_DNA"/>
</dbReference>
<dbReference type="SUPFAM" id="SSF52540">
    <property type="entry name" value="P-loop containing nucleoside triphosphate hydrolases"/>
    <property type="match status" value="1"/>
</dbReference>
<dbReference type="CDD" id="cd00009">
    <property type="entry name" value="AAA"/>
    <property type="match status" value="1"/>
</dbReference>
<dbReference type="Gene3D" id="3.40.50.300">
    <property type="entry name" value="P-loop containing nucleotide triphosphate hydrolases"/>
    <property type="match status" value="1"/>
</dbReference>
<evidence type="ECO:0000256" key="1">
    <source>
        <dbReference type="SAM" id="MobiDB-lite"/>
    </source>
</evidence>
<evidence type="ECO:0000313" key="4">
    <source>
        <dbReference type="Proteomes" id="UP000481033"/>
    </source>
</evidence>
<dbReference type="Pfam" id="PF00308">
    <property type="entry name" value="Bac_DnaA"/>
    <property type="match status" value="1"/>
</dbReference>
<dbReference type="SMART" id="SM00382">
    <property type="entry name" value="AAA"/>
    <property type="match status" value="1"/>
</dbReference>
<dbReference type="InterPro" id="IPR003593">
    <property type="entry name" value="AAA+_ATPase"/>
</dbReference>
<name>A0A6M0RG74_9CYAN</name>
<dbReference type="AlphaFoldDB" id="A0A6M0RG74"/>
<feature type="compositionally biased region" description="Polar residues" evidence="1">
    <location>
        <begin position="684"/>
        <end position="700"/>
    </location>
</feature>
<keyword evidence="4" id="KW-1185">Reference proteome</keyword>
<proteinExistence type="predicted"/>
<comment type="caution">
    <text evidence="3">The sequence shown here is derived from an EMBL/GenBank/DDBJ whole genome shotgun (WGS) entry which is preliminary data.</text>
</comment>
<accession>A0A6M0RG74</accession>
<feature type="region of interest" description="Disordered" evidence="1">
    <location>
        <begin position="667"/>
        <end position="708"/>
    </location>
</feature>
<protein>
    <recommendedName>
        <fullName evidence="2">AAA+ ATPase domain-containing protein</fullName>
    </recommendedName>
</protein>
<dbReference type="InterPro" id="IPR027417">
    <property type="entry name" value="P-loop_NTPase"/>
</dbReference>
<evidence type="ECO:0000313" key="3">
    <source>
        <dbReference type="EMBL" id="NEZ55246.1"/>
    </source>
</evidence>